<comment type="caution">
    <text evidence="2">The sequence shown here is derived from an EMBL/GenBank/DDBJ whole genome shotgun (WGS) entry which is preliminary data.</text>
</comment>
<evidence type="ECO:0000313" key="2">
    <source>
        <dbReference type="EMBL" id="CAK9116005.1"/>
    </source>
</evidence>
<dbReference type="Proteomes" id="UP001642484">
    <property type="component" value="Unassembled WGS sequence"/>
</dbReference>
<name>A0ABP0SU98_9DINO</name>
<organism evidence="2 3">
    <name type="scientific">Durusdinium trenchii</name>
    <dbReference type="NCBI Taxonomy" id="1381693"/>
    <lineage>
        <taxon>Eukaryota</taxon>
        <taxon>Sar</taxon>
        <taxon>Alveolata</taxon>
        <taxon>Dinophyceae</taxon>
        <taxon>Suessiales</taxon>
        <taxon>Symbiodiniaceae</taxon>
        <taxon>Durusdinium</taxon>
    </lineage>
</organism>
<evidence type="ECO:0000313" key="3">
    <source>
        <dbReference type="Proteomes" id="UP001642484"/>
    </source>
</evidence>
<gene>
    <name evidence="2" type="ORF">CCMP2556_LOCUS53717</name>
</gene>
<keyword evidence="3" id="KW-1185">Reference proteome</keyword>
<proteinExistence type="predicted"/>
<sequence>MEPAEEASLGPGTVAKTEPSDLSTALTDMDLDDTSSAIPLAPTASRSVKELLLEDTAAQLKRAGGPVQYLRRNLLADSELVGFGNWLWEQFPESDEYLYQHTSGLPVTKESDTSNSQPLLVHVAALGYDPTCSLKPMPGQSQCLALVEQFLVDGFLTSTTDCGPLLVLERIVGKKTQAALPDLWQDSASMMDQLPPFSLGYLKGFTRATSLLFLLHRIWVMHIPVREELPHLHESVLRLHCFHVKPESRMEEALTNMKMSCRGSLRKPTNLVQAVMMISNLHSMGHTDHMAFIRKWNSQAAKQFQFVGKRNVALRLLFEEAPKAVLSVILDHVSELGWENSTWTDDNLSSKKLYPKFQFPARSKKWYARMKTSETSMALAVEFLQTRFLAKQKHFRQKPDVNQVEETSLKAAVAVNLLEEFLNMVPVDPVKAQKEWLEAWSSGDSKIDIELDGLILEKSDSLDLRQIPTFKRLSDEHCFTKPMAKTQHQEASLQWDEYNLLVKQIEYDEQVFKTYEKKIAAVQASRDHASFKWKVDRRNQCLEAAELFMESCCRILSWDKKAEKNIAEAMNFKRQVIMAKLGLDHVGQIPQVVFLNSTAPCLHSSTTQTNAVELLTWALADNMQSVAMVLQPVFTYQKGRLVLEERSLLDALCRGNHNVDWTFAALFNEKCDSRDLRPMCYNGRFVYPSPLDLAKNCFWTCDLRRLQRTSEIPQLAAKDMKEIENLDPDSVPDTTDHSNRVKGASKYSQLGTPACKELWDSVLRGSTHDEVGPAVLLLDLHVGVGDMLQAFCSLRSSRPNTFYLGFCEDANETMYVEQLMKENLADMYAQGHPLPTGEKLAENVPSDLLESLPGVPRVNVLACQLHWCSNGVAMLWLATSFKSSWTPFVNPTQWWRPRPPQLRPEHHLIQTSEVQRRQPA</sequence>
<reference evidence="2 3" key="1">
    <citation type="submission" date="2024-02" db="EMBL/GenBank/DDBJ databases">
        <authorList>
            <person name="Chen Y."/>
            <person name="Shah S."/>
            <person name="Dougan E. K."/>
            <person name="Thang M."/>
            <person name="Chan C."/>
        </authorList>
    </citation>
    <scope>NUCLEOTIDE SEQUENCE [LARGE SCALE GENOMIC DNA]</scope>
</reference>
<feature type="region of interest" description="Disordered" evidence="1">
    <location>
        <begin position="1"/>
        <end position="20"/>
    </location>
</feature>
<protein>
    <submittedName>
        <fullName evidence="2">Uncharacterized protein</fullName>
    </submittedName>
</protein>
<feature type="region of interest" description="Disordered" evidence="1">
    <location>
        <begin position="900"/>
        <end position="920"/>
    </location>
</feature>
<dbReference type="EMBL" id="CAXAMN010028295">
    <property type="protein sequence ID" value="CAK9116005.1"/>
    <property type="molecule type" value="Genomic_DNA"/>
</dbReference>
<evidence type="ECO:0000256" key="1">
    <source>
        <dbReference type="SAM" id="MobiDB-lite"/>
    </source>
</evidence>
<accession>A0ABP0SU98</accession>